<reference evidence="2 3" key="1">
    <citation type="submission" date="2023-01" db="EMBL/GenBank/DDBJ databases">
        <title>Analysis of 21 Apiospora genomes using comparative genomics revels a genus with tremendous synthesis potential of carbohydrate active enzymes and secondary metabolites.</title>
        <authorList>
            <person name="Sorensen T."/>
        </authorList>
    </citation>
    <scope>NUCLEOTIDE SEQUENCE [LARGE SCALE GENOMIC DNA]</scope>
    <source>
        <strain evidence="2 3">CBS 114990</strain>
    </source>
</reference>
<accession>A0ABR1VTZ2</accession>
<dbReference type="EMBL" id="JAQQWN010000007">
    <property type="protein sequence ID" value="KAK8074729.1"/>
    <property type="molecule type" value="Genomic_DNA"/>
</dbReference>
<organism evidence="2 3">
    <name type="scientific">Apiospora hydei</name>
    <dbReference type="NCBI Taxonomy" id="1337664"/>
    <lineage>
        <taxon>Eukaryota</taxon>
        <taxon>Fungi</taxon>
        <taxon>Dikarya</taxon>
        <taxon>Ascomycota</taxon>
        <taxon>Pezizomycotina</taxon>
        <taxon>Sordariomycetes</taxon>
        <taxon>Xylariomycetidae</taxon>
        <taxon>Amphisphaeriales</taxon>
        <taxon>Apiosporaceae</taxon>
        <taxon>Apiospora</taxon>
    </lineage>
</organism>
<dbReference type="Gene3D" id="1.10.150.750">
    <property type="match status" value="1"/>
</dbReference>
<dbReference type="RefSeq" id="XP_066665669.1">
    <property type="nucleotide sequence ID" value="XM_066813707.1"/>
</dbReference>
<name>A0ABR1VTZ2_9PEZI</name>
<sequence>MYWERGFSAPLRAITSQLPPTHPYRKQGEEDGEAEADRAPVLALQRFAELVAERERAQPGLLYNELLVECASALASELGITTLSDGAA</sequence>
<feature type="region of interest" description="Disordered" evidence="1">
    <location>
        <begin position="13"/>
        <end position="36"/>
    </location>
</feature>
<evidence type="ECO:0000256" key="1">
    <source>
        <dbReference type="SAM" id="MobiDB-lite"/>
    </source>
</evidence>
<evidence type="ECO:0000313" key="3">
    <source>
        <dbReference type="Proteomes" id="UP001433268"/>
    </source>
</evidence>
<keyword evidence="3" id="KW-1185">Reference proteome</keyword>
<gene>
    <name evidence="2" type="ORF">PG997_009392</name>
</gene>
<dbReference type="GO" id="GO:0016787">
    <property type="term" value="F:hydrolase activity"/>
    <property type="evidence" value="ECO:0007669"/>
    <property type="project" value="UniProtKB-KW"/>
</dbReference>
<dbReference type="GeneID" id="92046767"/>
<proteinExistence type="predicted"/>
<protein>
    <submittedName>
        <fullName evidence="2">HAD-superfamily hydrolase</fullName>
    </submittedName>
</protein>
<comment type="caution">
    <text evidence="2">The sequence shown here is derived from an EMBL/GenBank/DDBJ whole genome shotgun (WGS) entry which is preliminary data.</text>
</comment>
<evidence type="ECO:0000313" key="2">
    <source>
        <dbReference type="EMBL" id="KAK8074729.1"/>
    </source>
</evidence>
<dbReference type="Proteomes" id="UP001433268">
    <property type="component" value="Unassembled WGS sequence"/>
</dbReference>
<keyword evidence="2" id="KW-0378">Hydrolase</keyword>